<protein>
    <recommendedName>
        <fullName evidence="3">DUF2726 domain-containing protein</fullName>
    </recommendedName>
</protein>
<reference evidence="1 2" key="1">
    <citation type="journal article" date="2015" name="Genome Announc.">
        <title>Expanding the biotechnology potential of lactobacilli through comparative genomics of 213 strains and associated genera.</title>
        <authorList>
            <person name="Sun Z."/>
            <person name="Harris H.M."/>
            <person name="McCann A."/>
            <person name="Guo C."/>
            <person name="Argimon S."/>
            <person name="Zhang W."/>
            <person name="Yang X."/>
            <person name="Jeffery I.B."/>
            <person name="Cooney J.C."/>
            <person name="Kagawa T.F."/>
            <person name="Liu W."/>
            <person name="Song Y."/>
            <person name="Salvetti E."/>
            <person name="Wrobel A."/>
            <person name="Rasinkangas P."/>
            <person name="Parkhill J."/>
            <person name="Rea M.C."/>
            <person name="O'Sullivan O."/>
            <person name="Ritari J."/>
            <person name="Douillard F.P."/>
            <person name="Paul Ross R."/>
            <person name="Yang R."/>
            <person name="Briner A.E."/>
            <person name="Felis G.E."/>
            <person name="de Vos W.M."/>
            <person name="Barrangou R."/>
            <person name="Klaenhammer T.R."/>
            <person name="Caufield P.W."/>
            <person name="Cui Y."/>
            <person name="Zhang H."/>
            <person name="O'Toole P.W."/>
        </authorList>
    </citation>
    <scope>NUCLEOTIDE SEQUENCE [LARGE SCALE GENOMIC DNA]</scope>
    <source>
        <strain evidence="1 2">DSM 15429</strain>
    </source>
</reference>
<dbReference type="AlphaFoldDB" id="A0A0R1R7T6"/>
<name>A0A0R1R7T6_9LACO</name>
<proteinExistence type="predicted"/>
<gene>
    <name evidence="1" type="ORF">FD37_GL000874</name>
</gene>
<accession>A0A0R1R7T6</accession>
<sequence length="436" mass="51111">MGARISNEEFLCRIKKLRGDEYTFLEKYAGSGKKIKCRHNLCGFEYEITPNGFLNGSECRNCNKVTNEKFRERVFKLVGDEYTFIEEYKKASVKIMCRHNFCKYEYKVTPNHFYTGSRCPKCSKEAGTKKRANILRQSDEEFRKRMRNIVGDEYTFPNKFIGVMVKQTCIHNKCGYIWSVQPNKLFNGTRCPQCNRKKHGQNNESYQKQAKDIRPGFTVQSKYIGCQNLVTVKHDSCGTIWQVNPGQFLRGAQCPKCLSKKMSELMKLDPIEYSQDIKQLYGNEYTLLSDYMKATIKVKVRHNKCGYTWLVNAFTFRKGHGCPKCKRSTGEKAIEEFLINNNIRYEAQKRFNDCRNKSQLPFDFFIANKFLVEFDGQQHYKPIDFFGGESAFNKRKVNDEIKNKWAADNGIPLIRISFDEYKRINEIMSKLIEQYI</sequence>
<evidence type="ECO:0000313" key="1">
    <source>
        <dbReference type="EMBL" id="KRL49275.1"/>
    </source>
</evidence>
<dbReference type="RefSeq" id="WP_147007654.1">
    <property type="nucleotide sequence ID" value="NZ_AZFC01000012.1"/>
</dbReference>
<dbReference type="PATRIC" id="fig|1423805.4.peg.897"/>
<organism evidence="1 2">
    <name type="scientific">Levilactobacillus spicheri DSM 15429</name>
    <dbReference type="NCBI Taxonomy" id="1423805"/>
    <lineage>
        <taxon>Bacteria</taxon>
        <taxon>Bacillati</taxon>
        <taxon>Bacillota</taxon>
        <taxon>Bacilli</taxon>
        <taxon>Lactobacillales</taxon>
        <taxon>Lactobacillaceae</taxon>
        <taxon>Levilactobacillus</taxon>
    </lineage>
</organism>
<comment type="caution">
    <text evidence="1">The sequence shown here is derived from an EMBL/GenBank/DDBJ whole genome shotgun (WGS) entry which is preliminary data.</text>
</comment>
<dbReference type="EMBL" id="AZFC01000012">
    <property type="protein sequence ID" value="KRL49275.1"/>
    <property type="molecule type" value="Genomic_DNA"/>
</dbReference>
<evidence type="ECO:0008006" key="3">
    <source>
        <dbReference type="Google" id="ProtNLM"/>
    </source>
</evidence>
<dbReference type="Gene3D" id="3.40.960.10">
    <property type="entry name" value="VSR Endonuclease"/>
    <property type="match status" value="1"/>
</dbReference>
<evidence type="ECO:0000313" key="2">
    <source>
        <dbReference type="Proteomes" id="UP000051835"/>
    </source>
</evidence>
<dbReference type="Proteomes" id="UP000051835">
    <property type="component" value="Unassembled WGS sequence"/>
</dbReference>